<dbReference type="AlphaFoldDB" id="A0AAD9VY78"/>
<reference evidence="2" key="1">
    <citation type="submission" date="2023-06" db="EMBL/GenBank/DDBJ databases">
        <authorList>
            <person name="Noh H."/>
        </authorList>
    </citation>
    <scope>NUCLEOTIDE SEQUENCE</scope>
    <source>
        <strain evidence="2">DUCC20226</strain>
    </source>
</reference>
<dbReference type="Gene3D" id="1.20.1280.50">
    <property type="match status" value="1"/>
</dbReference>
<feature type="compositionally biased region" description="Basic and acidic residues" evidence="1">
    <location>
        <begin position="597"/>
        <end position="608"/>
    </location>
</feature>
<sequence>MPKRTRDNAGLLEAQPPSKRKMIFTLAAPNEEDQERQKPRERRTSIRSLVHSFNKLRLDTPPIKTLPQELLLQVFGHLLIPTLIRPAMLTFPDEEGETIKGYCTAAVDRKDLLSVSLVCRSFEMAATTLLYRCADLTTAKSPGKLLLTLLAHTGLRPLIKKIVMPTYLGMIASRFAFAFSHDTTNTRFGYPFSIIPQGGLPEEIFSECGEYLGGCLLRLILELVPQLRVLNIPQTNLLGGPFTKNLVLQHLTMLRITLMAPSEAIFVSSPWSQAFSTFKWLSPDFIILHFPALVRLVIESETRNWSAYLVNAEKEDGIRPGKYVRSLGTKTTHPNSPALAEWDLMSLSQPIFHPSKLHTLYFDKPGKQCHSVCEFAHSEKWDLNRFLESKGSGLRTLSLDWEWRHYDGNAQGHYFGAAGRLTTLGGLANLTHLTVSLQALFGTAEHFNDKVDDMRENPEAELERLVPASLQTLRISEFLYDVVPEYLLRYNLEEESDEDLEEENECFAEHNSSVYCFLKTLQTRWLLRGEGRELWFRRYDVLDLYARASGASMGRKGLDWVLGYQPEGSRGFERVLHPPENERRVWYESDEEDENSGQEKDGEDKDSSVGEDIDGDSDGERVAVYQDDQLVLV</sequence>
<accession>A0AAD9VY78</accession>
<evidence type="ECO:0000313" key="2">
    <source>
        <dbReference type="EMBL" id="KAK2599196.1"/>
    </source>
</evidence>
<organism evidence="2 3">
    <name type="scientific">Phomopsis amygdali</name>
    <name type="common">Fusicoccum amygdali</name>
    <dbReference type="NCBI Taxonomy" id="1214568"/>
    <lineage>
        <taxon>Eukaryota</taxon>
        <taxon>Fungi</taxon>
        <taxon>Dikarya</taxon>
        <taxon>Ascomycota</taxon>
        <taxon>Pezizomycotina</taxon>
        <taxon>Sordariomycetes</taxon>
        <taxon>Sordariomycetidae</taxon>
        <taxon>Diaporthales</taxon>
        <taxon>Diaporthaceae</taxon>
        <taxon>Diaporthe</taxon>
    </lineage>
</organism>
<proteinExistence type="predicted"/>
<dbReference type="Proteomes" id="UP001265746">
    <property type="component" value="Unassembled WGS sequence"/>
</dbReference>
<gene>
    <name evidence="2" type="ORF">N8I77_010969</name>
</gene>
<feature type="region of interest" description="Disordered" evidence="1">
    <location>
        <begin position="583"/>
        <end position="633"/>
    </location>
</feature>
<name>A0AAD9VY78_PHOAM</name>
<evidence type="ECO:0000313" key="3">
    <source>
        <dbReference type="Proteomes" id="UP001265746"/>
    </source>
</evidence>
<protein>
    <recommendedName>
        <fullName evidence="4">F-box domain-containing protein</fullName>
    </recommendedName>
</protein>
<dbReference type="EMBL" id="JAUJFL010000007">
    <property type="protein sequence ID" value="KAK2599196.1"/>
    <property type="molecule type" value="Genomic_DNA"/>
</dbReference>
<evidence type="ECO:0008006" key="4">
    <source>
        <dbReference type="Google" id="ProtNLM"/>
    </source>
</evidence>
<evidence type="ECO:0000256" key="1">
    <source>
        <dbReference type="SAM" id="MobiDB-lite"/>
    </source>
</evidence>
<comment type="caution">
    <text evidence="2">The sequence shown here is derived from an EMBL/GenBank/DDBJ whole genome shotgun (WGS) entry which is preliminary data.</text>
</comment>
<keyword evidence="3" id="KW-1185">Reference proteome</keyword>